<feature type="region of interest" description="Disordered" evidence="1">
    <location>
        <begin position="363"/>
        <end position="392"/>
    </location>
</feature>
<reference evidence="2 3" key="1">
    <citation type="submission" date="2014-04" db="EMBL/GenBank/DDBJ databases">
        <authorList>
            <consortium name="DOE Joint Genome Institute"/>
            <person name="Kuo A."/>
            <person name="Gay G."/>
            <person name="Dore J."/>
            <person name="Kohler A."/>
            <person name="Nagy L.G."/>
            <person name="Floudas D."/>
            <person name="Copeland A."/>
            <person name="Barry K.W."/>
            <person name="Cichocki N."/>
            <person name="Veneault-Fourrey C."/>
            <person name="LaButti K."/>
            <person name="Lindquist E.A."/>
            <person name="Lipzen A."/>
            <person name="Lundell T."/>
            <person name="Morin E."/>
            <person name="Murat C."/>
            <person name="Sun H."/>
            <person name="Tunlid A."/>
            <person name="Henrissat B."/>
            <person name="Grigoriev I.V."/>
            <person name="Hibbett D.S."/>
            <person name="Martin F."/>
            <person name="Nordberg H.P."/>
            <person name="Cantor M.N."/>
            <person name="Hua S.X."/>
        </authorList>
    </citation>
    <scope>NUCLEOTIDE SEQUENCE [LARGE SCALE GENOMIC DNA]</scope>
    <source>
        <strain evidence="3">h7</strain>
    </source>
</reference>
<feature type="compositionally biased region" description="Basic residues" evidence="1">
    <location>
        <begin position="208"/>
        <end position="220"/>
    </location>
</feature>
<dbReference type="AlphaFoldDB" id="A0A0C3CJR5"/>
<feature type="compositionally biased region" description="Polar residues" evidence="1">
    <location>
        <begin position="53"/>
        <end position="63"/>
    </location>
</feature>
<proteinExistence type="predicted"/>
<dbReference type="EMBL" id="KN831768">
    <property type="protein sequence ID" value="KIM48965.1"/>
    <property type="molecule type" value="Genomic_DNA"/>
</dbReference>
<sequence>MGRGAGWLGKPQGYPCQSLDAPSGKKTKTKAHNAGSISNDSDRSIHSIDSDALDSSNIELVQTSKKKGKGRLDAPKQKKLCKAARDDADSGDDAPYKNKMVLFIPHASGDGNQHVNLPLTTTYDSALEVIYETIGCDKVNQKLGLSYKLMSATAKTPATSLGSEDNWEGLQDDIKAAQCKQKETVAANIIAAEQYMKSLRAMSSMKKWGKKASGSRKQGKKTSVALMDLNPMDSDEDDSDSDISFMEHEKEELQKLKTAHSACVKCGSSQRAWATALAMASPNVTLNTPLKAQLFKELFTSKMVTALSASAPETPLQVSNQLAAMMNPAYPFMPMAYPPHPWMPTPPPQPHFSYPHLPESPYYLQSEPQSSSHRRKDDIPSSDPTDEDLQKPSYPDIAEFLTKLNEKHPRRNLICHIDDFESKDFYTIDEMTKLSNDNLCTQFNFTIRNAQFFLAEVKKNIKHISHAYGKSRSRNN</sequence>
<gene>
    <name evidence="2" type="ORF">M413DRAFT_21261</name>
</gene>
<evidence type="ECO:0000256" key="1">
    <source>
        <dbReference type="SAM" id="MobiDB-lite"/>
    </source>
</evidence>
<feature type="region of interest" description="Disordered" evidence="1">
    <location>
        <begin position="208"/>
        <end position="241"/>
    </location>
</feature>
<organism evidence="2 3">
    <name type="scientific">Hebeloma cylindrosporum</name>
    <dbReference type="NCBI Taxonomy" id="76867"/>
    <lineage>
        <taxon>Eukaryota</taxon>
        <taxon>Fungi</taxon>
        <taxon>Dikarya</taxon>
        <taxon>Basidiomycota</taxon>
        <taxon>Agaricomycotina</taxon>
        <taxon>Agaricomycetes</taxon>
        <taxon>Agaricomycetidae</taxon>
        <taxon>Agaricales</taxon>
        <taxon>Agaricineae</taxon>
        <taxon>Hymenogastraceae</taxon>
        <taxon>Hebeloma</taxon>
    </lineage>
</organism>
<dbReference type="HOGENOM" id="CLU_037451_0_0_1"/>
<keyword evidence="3" id="KW-1185">Reference proteome</keyword>
<accession>A0A0C3CJR5</accession>
<dbReference type="OrthoDB" id="2994402at2759"/>
<evidence type="ECO:0000313" key="2">
    <source>
        <dbReference type="EMBL" id="KIM48965.1"/>
    </source>
</evidence>
<protein>
    <submittedName>
        <fullName evidence="2">Uncharacterized protein</fullName>
    </submittedName>
</protein>
<dbReference type="Proteomes" id="UP000053424">
    <property type="component" value="Unassembled WGS sequence"/>
</dbReference>
<dbReference type="STRING" id="686832.A0A0C3CJR5"/>
<evidence type="ECO:0000313" key="3">
    <source>
        <dbReference type="Proteomes" id="UP000053424"/>
    </source>
</evidence>
<feature type="region of interest" description="Disordered" evidence="1">
    <location>
        <begin position="1"/>
        <end position="92"/>
    </location>
</feature>
<feature type="compositionally biased region" description="Basic and acidic residues" evidence="1">
    <location>
        <begin position="40"/>
        <end position="49"/>
    </location>
</feature>
<name>A0A0C3CJR5_HEBCY</name>
<reference evidence="3" key="2">
    <citation type="submission" date="2015-01" db="EMBL/GenBank/DDBJ databases">
        <title>Evolutionary Origins and Diversification of the Mycorrhizal Mutualists.</title>
        <authorList>
            <consortium name="DOE Joint Genome Institute"/>
            <consortium name="Mycorrhizal Genomics Consortium"/>
            <person name="Kohler A."/>
            <person name="Kuo A."/>
            <person name="Nagy L.G."/>
            <person name="Floudas D."/>
            <person name="Copeland A."/>
            <person name="Barry K.W."/>
            <person name="Cichocki N."/>
            <person name="Veneault-Fourrey C."/>
            <person name="LaButti K."/>
            <person name="Lindquist E.A."/>
            <person name="Lipzen A."/>
            <person name="Lundell T."/>
            <person name="Morin E."/>
            <person name="Murat C."/>
            <person name="Riley R."/>
            <person name="Ohm R."/>
            <person name="Sun H."/>
            <person name="Tunlid A."/>
            <person name="Henrissat B."/>
            <person name="Grigoriev I.V."/>
            <person name="Hibbett D.S."/>
            <person name="Martin F."/>
        </authorList>
    </citation>
    <scope>NUCLEOTIDE SEQUENCE [LARGE SCALE GENOMIC DNA]</scope>
    <source>
        <strain evidence="3">h7</strain>
    </source>
</reference>